<keyword evidence="5 9" id="KW-0378">Hydrolase</keyword>
<dbReference type="InterPro" id="IPR000760">
    <property type="entry name" value="Inositol_monophosphatase-like"/>
</dbReference>
<dbReference type="EMBL" id="BSPO01000002">
    <property type="protein sequence ID" value="GLS82924.1"/>
    <property type="molecule type" value="Genomic_DNA"/>
</dbReference>
<dbReference type="GO" id="GO:0008934">
    <property type="term" value="F:inositol monophosphate 1-phosphatase activity"/>
    <property type="evidence" value="ECO:0007669"/>
    <property type="project" value="InterPro"/>
</dbReference>
<dbReference type="Gene3D" id="3.30.540.10">
    <property type="entry name" value="Fructose-1,6-Bisphosphatase, subunit A, domain 1"/>
    <property type="match status" value="1"/>
</dbReference>
<evidence type="ECO:0000256" key="6">
    <source>
        <dbReference type="ARBA" id="ARBA00022814"/>
    </source>
</evidence>
<feature type="binding site" evidence="8">
    <location>
        <position position="212"/>
    </location>
    <ligand>
        <name>Mg(2+)</name>
        <dbReference type="ChEBI" id="CHEBI:18420"/>
        <label>1</label>
        <note>catalytic</note>
    </ligand>
</feature>
<dbReference type="CDD" id="cd01639">
    <property type="entry name" value="IMPase"/>
    <property type="match status" value="1"/>
</dbReference>
<dbReference type="FunFam" id="3.30.540.10:FF:000003">
    <property type="entry name" value="Inositol-1-monophosphatase"/>
    <property type="match status" value="1"/>
</dbReference>
<dbReference type="InterPro" id="IPR033942">
    <property type="entry name" value="IMPase"/>
</dbReference>
<dbReference type="Gene3D" id="3.40.190.80">
    <property type="match status" value="1"/>
</dbReference>
<dbReference type="PANTHER" id="PTHR20854:SF4">
    <property type="entry name" value="INOSITOL-1-MONOPHOSPHATASE-RELATED"/>
    <property type="match status" value="1"/>
</dbReference>
<dbReference type="Pfam" id="PF00459">
    <property type="entry name" value="Inositol_P"/>
    <property type="match status" value="1"/>
</dbReference>
<comment type="catalytic activity">
    <reaction evidence="1 9">
        <text>a myo-inositol phosphate + H2O = myo-inositol + phosphate</text>
        <dbReference type="Rhea" id="RHEA:24056"/>
        <dbReference type="ChEBI" id="CHEBI:15377"/>
        <dbReference type="ChEBI" id="CHEBI:17268"/>
        <dbReference type="ChEBI" id="CHEBI:43474"/>
        <dbReference type="ChEBI" id="CHEBI:84139"/>
        <dbReference type="EC" id="3.1.3.25"/>
    </reaction>
</comment>
<feature type="binding site" evidence="8">
    <location>
        <position position="84"/>
    </location>
    <ligand>
        <name>Mg(2+)</name>
        <dbReference type="ChEBI" id="CHEBI:18420"/>
        <label>1</label>
        <note>catalytic</note>
    </ligand>
</feature>
<dbReference type="GO" id="GO:0046872">
    <property type="term" value="F:metal ion binding"/>
    <property type="evidence" value="ECO:0007669"/>
    <property type="project" value="UniProtKB-KW"/>
</dbReference>
<evidence type="ECO:0000256" key="2">
    <source>
        <dbReference type="ARBA" id="ARBA00001946"/>
    </source>
</evidence>
<dbReference type="AlphaFoldDB" id="A0AA37WX05"/>
<dbReference type="InterPro" id="IPR022337">
    <property type="entry name" value="Inositol_monophosphatase_SuhB"/>
</dbReference>
<dbReference type="GO" id="GO:0007165">
    <property type="term" value="P:signal transduction"/>
    <property type="evidence" value="ECO:0007669"/>
    <property type="project" value="TreeGrafter"/>
</dbReference>
<comment type="similarity">
    <text evidence="3 9">Belongs to the inositol monophosphatase superfamily.</text>
</comment>
<dbReference type="InterPro" id="IPR020550">
    <property type="entry name" value="Inositol_monophosphatase_CS"/>
</dbReference>
<keyword evidence="6" id="KW-0805">Transcription regulation</keyword>
<evidence type="ECO:0000256" key="3">
    <source>
        <dbReference type="ARBA" id="ARBA00009759"/>
    </source>
</evidence>
<dbReference type="NCBIfam" id="NF008027">
    <property type="entry name" value="PRK10757.1"/>
    <property type="match status" value="1"/>
</dbReference>
<accession>A0AA37WX05</accession>
<keyword evidence="4 8" id="KW-0479">Metal-binding</keyword>
<dbReference type="SUPFAM" id="SSF56655">
    <property type="entry name" value="Carbohydrate phosphatase"/>
    <property type="match status" value="1"/>
</dbReference>
<evidence type="ECO:0000256" key="8">
    <source>
        <dbReference type="PIRSR" id="PIRSR600760-2"/>
    </source>
</evidence>
<name>A0AA37WX05_9GAMM</name>
<dbReference type="PROSITE" id="PS00630">
    <property type="entry name" value="IMP_2"/>
    <property type="match status" value="1"/>
</dbReference>
<evidence type="ECO:0000256" key="9">
    <source>
        <dbReference type="RuleBase" id="RU364068"/>
    </source>
</evidence>
<gene>
    <name evidence="10" type="primary">suhB</name>
    <name evidence="10" type="ORF">GCM10007894_09010</name>
</gene>
<dbReference type="PRINTS" id="PR01959">
    <property type="entry name" value="SBIMPHPHTASE"/>
</dbReference>
<dbReference type="GO" id="GO:0006020">
    <property type="term" value="P:inositol metabolic process"/>
    <property type="evidence" value="ECO:0007669"/>
    <property type="project" value="TreeGrafter"/>
</dbReference>
<keyword evidence="6" id="KW-0889">Transcription antitermination</keyword>
<feature type="binding site" evidence="8">
    <location>
        <position position="67"/>
    </location>
    <ligand>
        <name>Mg(2+)</name>
        <dbReference type="ChEBI" id="CHEBI:18420"/>
        <label>1</label>
        <note>catalytic</note>
    </ligand>
</feature>
<dbReference type="GO" id="GO:0046854">
    <property type="term" value="P:phosphatidylinositol phosphate biosynthetic process"/>
    <property type="evidence" value="ECO:0007669"/>
    <property type="project" value="InterPro"/>
</dbReference>
<keyword evidence="7 8" id="KW-0460">Magnesium</keyword>
<keyword evidence="6" id="KW-0804">Transcription</keyword>
<feature type="binding site" evidence="8">
    <location>
        <position position="87"/>
    </location>
    <ligand>
        <name>Mg(2+)</name>
        <dbReference type="ChEBI" id="CHEBI:18420"/>
        <label>1</label>
        <note>catalytic</note>
    </ligand>
</feature>
<protein>
    <recommendedName>
        <fullName evidence="9">Inositol-1-monophosphatase</fullName>
        <ecNumber evidence="9">3.1.3.25</ecNumber>
    </recommendedName>
</protein>
<keyword evidence="11" id="KW-1185">Reference proteome</keyword>
<comment type="caution">
    <text evidence="10">The sequence shown here is derived from an EMBL/GenBank/DDBJ whole genome shotgun (WGS) entry which is preliminary data.</text>
</comment>
<organism evidence="10 11">
    <name type="scientific">Paraferrimonas haliotis</name>
    <dbReference type="NCBI Taxonomy" id="2013866"/>
    <lineage>
        <taxon>Bacteria</taxon>
        <taxon>Pseudomonadati</taxon>
        <taxon>Pseudomonadota</taxon>
        <taxon>Gammaproteobacteria</taxon>
        <taxon>Alteromonadales</taxon>
        <taxon>Ferrimonadaceae</taxon>
        <taxon>Paraferrimonas</taxon>
    </lineage>
</organism>
<dbReference type="EC" id="3.1.3.25" evidence="9"/>
<sequence length="268" mass="28758">MHPMMTIAVRAARSAGTVITRAYAQMDKVKVEAKGQNDFVTSVDKDAEAAIIAAIHASYPDHSIVAEESGSSQGADTDYLWIIDPLDGTTNFVQGIPHFAVSIALQIKGKTEVAVVYDPLRDELFSAIRGKGAQMNGFRVRVPANNELSGGIVATGLPFKSRQHTDTYLKIFGEMFNHVADMRRTGSAALDLAYTAAGRTDGYFELALKPWDIAAGELIAREAGAMVTDFNGGHNYLKSGHIVAGGPKVTQAMLKCMRPLLSEAIKAS</sequence>
<evidence type="ECO:0000256" key="5">
    <source>
        <dbReference type="ARBA" id="ARBA00022801"/>
    </source>
</evidence>
<dbReference type="GO" id="GO:0031564">
    <property type="term" value="P:transcription antitermination"/>
    <property type="evidence" value="ECO:0007669"/>
    <property type="project" value="UniProtKB-KW"/>
</dbReference>
<evidence type="ECO:0000313" key="11">
    <source>
        <dbReference type="Proteomes" id="UP001157439"/>
    </source>
</evidence>
<proteinExistence type="inferred from homology"/>
<dbReference type="Proteomes" id="UP001157439">
    <property type="component" value="Unassembled WGS sequence"/>
</dbReference>
<evidence type="ECO:0000256" key="4">
    <source>
        <dbReference type="ARBA" id="ARBA00022723"/>
    </source>
</evidence>
<dbReference type="PRINTS" id="PR00377">
    <property type="entry name" value="IMPHPHTASES"/>
</dbReference>
<reference evidence="10 11" key="1">
    <citation type="journal article" date="2014" name="Int. J. Syst. Evol. Microbiol.">
        <title>Complete genome sequence of Corynebacterium casei LMG S-19264T (=DSM 44701T), isolated from a smear-ripened cheese.</title>
        <authorList>
            <consortium name="US DOE Joint Genome Institute (JGI-PGF)"/>
            <person name="Walter F."/>
            <person name="Albersmeier A."/>
            <person name="Kalinowski J."/>
            <person name="Ruckert C."/>
        </authorList>
    </citation>
    <scope>NUCLEOTIDE SEQUENCE [LARGE SCALE GENOMIC DNA]</scope>
    <source>
        <strain evidence="10 11">NBRC 112785</strain>
    </source>
</reference>
<evidence type="ECO:0000256" key="7">
    <source>
        <dbReference type="ARBA" id="ARBA00022842"/>
    </source>
</evidence>
<dbReference type="RefSeq" id="WP_095497495.1">
    <property type="nucleotide sequence ID" value="NZ_BSPO01000002.1"/>
</dbReference>
<comment type="cofactor">
    <cofactor evidence="2 8 9">
        <name>Mg(2+)</name>
        <dbReference type="ChEBI" id="CHEBI:18420"/>
    </cofactor>
</comment>
<evidence type="ECO:0000313" key="10">
    <source>
        <dbReference type="EMBL" id="GLS82924.1"/>
    </source>
</evidence>
<dbReference type="PANTHER" id="PTHR20854">
    <property type="entry name" value="INOSITOL MONOPHOSPHATASE"/>
    <property type="match status" value="1"/>
</dbReference>
<evidence type="ECO:0000256" key="1">
    <source>
        <dbReference type="ARBA" id="ARBA00001033"/>
    </source>
</evidence>
<feature type="binding site" evidence="8">
    <location>
        <position position="86"/>
    </location>
    <ligand>
        <name>Mg(2+)</name>
        <dbReference type="ChEBI" id="CHEBI:18420"/>
        <label>1</label>
        <note>catalytic</note>
    </ligand>
</feature>